<sequence>FLIGVLLLILSHDFILHFKTTTDNQHNIIHFDEKSISPTANKEQQQKHENNKVSKQCVHNETERGVTSLPDEYRHVIDALLDRPTIA</sequence>
<dbReference type="EMBL" id="CAJOBJ010041474">
    <property type="protein sequence ID" value="CAF4328685.1"/>
    <property type="molecule type" value="Genomic_DNA"/>
</dbReference>
<dbReference type="Proteomes" id="UP000681720">
    <property type="component" value="Unassembled WGS sequence"/>
</dbReference>
<evidence type="ECO:0000313" key="3">
    <source>
        <dbReference type="Proteomes" id="UP000681720"/>
    </source>
</evidence>
<keyword evidence="1" id="KW-0732">Signal</keyword>
<evidence type="ECO:0000256" key="1">
    <source>
        <dbReference type="SAM" id="SignalP"/>
    </source>
</evidence>
<name>A0A8S2U823_9BILA</name>
<feature type="non-terminal residue" evidence="2">
    <location>
        <position position="1"/>
    </location>
</feature>
<gene>
    <name evidence="2" type="ORF">GIL414_LOCUS27025</name>
</gene>
<feature type="non-terminal residue" evidence="2">
    <location>
        <position position="87"/>
    </location>
</feature>
<protein>
    <submittedName>
        <fullName evidence="2">Uncharacterized protein</fullName>
    </submittedName>
</protein>
<comment type="caution">
    <text evidence="2">The sequence shown here is derived from an EMBL/GenBank/DDBJ whole genome shotgun (WGS) entry which is preliminary data.</text>
</comment>
<dbReference type="AlphaFoldDB" id="A0A8S2U823"/>
<proteinExistence type="predicted"/>
<feature type="chain" id="PRO_5035909282" evidence="1">
    <location>
        <begin position="18"/>
        <end position="87"/>
    </location>
</feature>
<reference evidence="2" key="1">
    <citation type="submission" date="2021-02" db="EMBL/GenBank/DDBJ databases">
        <authorList>
            <person name="Nowell W R."/>
        </authorList>
    </citation>
    <scope>NUCLEOTIDE SEQUENCE</scope>
</reference>
<organism evidence="2 3">
    <name type="scientific">Rotaria magnacalcarata</name>
    <dbReference type="NCBI Taxonomy" id="392030"/>
    <lineage>
        <taxon>Eukaryota</taxon>
        <taxon>Metazoa</taxon>
        <taxon>Spiralia</taxon>
        <taxon>Gnathifera</taxon>
        <taxon>Rotifera</taxon>
        <taxon>Eurotatoria</taxon>
        <taxon>Bdelloidea</taxon>
        <taxon>Philodinida</taxon>
        <taxon>Philodinidae</taxon>
        <taxon>Rotaria</taxon>
    </lineage>
</organism>
<evidence type="ECO:0000313" key="2">
    <source>
        <dbReference type="EMBL" id="CAF4328685.1"/>
    </source>
</evidence>
<accession>A0A8S2U823</accession>
<feature type="signal peptide" evidence="1">
    <location>
        <begin position="1"/>
        <end position="17"/>
    </location>
</feature>